<evidence type="ECO:0008006" key="4">
    <source>
        <dbReference type="Google" id="ProtNLM"/>
    </source>
</evidence>
<dbReference type="GeneID" id="68100639"/>
<dbReference type="AlphaFoldDB" id="A0AA88GL65"/>
<organism evidence="2 3">
    <name type="scientific">Naegleria lovaniensis</name>
    <name type="common">Amoeba</name>
    <dbReference type="NCBI Taxonomy" id="51637"/>
    <lineage>
        <taxon>Eukaryota</taxon>
        <taxon>Discoba</taxon>
        <taxon>Heterolobosea</taxon>
        <taxon>Tetramitia</taxon>
        <taxon>Eutetramitia</taxon>
        <taxon>Vahlkampfiidae</taxon>
        <taxon>Naegleria</taxon>
    </lineage>
</organism>
<evidence type="ECO:0000256" key="1">
    <source>
        <dbReference type="SAM" id="MobiDB-lite"/>
    </source>
</evidence>
<dbReference type="Pfam" id="PF14299">
    <property type="entry name" value="PP2"/>
    <property type="match status" value="1"/>
</dbReference>
<proteinExistence type="predicted"/>
<accession>A0AA88GL65</accession>
<sequence length="426" mass="49419">MDKVDEEPETKHDETGRDQEVVEQTKKRSALLLIGLDSIIKTVLSDHVFPKKTQNEEKAVFQYSDMEVHPYFGHVTLEKGKLKQWLGSAKTKLTSSECVKLVMGVDFGGDTNKIRWLCHSASLETHELFNTERLDDVWAALEWKLTDERWSLRCENDMIKATHFGCDEDVLNHDLQPQYCENYEIIVDDFIDSSVETISKLGAYNISKILSFLDLEGINACYNSCRLMRRLIASRDFTMAYILDKCIALPSHFIEHNGELLREKTVPELKAIIFNYCSKISIINNFSITWLNDTYWKREKRSDSPFKSVAHLCFVWWLDIAGRISLIKGDYEVFLKYKNTKANGYDRYNLNIDCRPVETGHESNADVSNLNTVCNISIGAGSSKLHKLGEIRVLVPRQDFRFKIFDHDCNEIKQEMDFDYLEFKRK</sequence>
<feature type="region of interest" description="Disordered" evidence="1">
    <location>
        <begin position="1"/>
        <end position="22"/>
    </location>
</feature>
<comment type="caution">
    <text evidence="2">The sequence shown here is derived from an EMBL/GenBank/DDBJ whole genome shotgun (WGS) entry which is preliminary data.</text>
</comment>
<name>A0AA88GL65_NAELO</name>
<protein>
    <recommendedName>
        <fullName evidence="4">F-box domain-containing protein</fullName>
    </recommendedName>
</protein>
<reference evidence="2 3" key="1">
    <citation type="journal article" date="2018" name="BMC Genomics">
        <title>The genome of Naegleria lovaniensis, the basis for a comparative approach to unravel pathogenicity factors of the human pathogenic amoeba N. fowleri.</title>
        <authorList>
            <person name="Liechti N."/>
            <person name="Schurch N."/>
            <person name="Bruggmann R."/>
            <person name="Wittwer M."/>
        </authorList>
    </citation>
    <scope>NUCLEOTIDE SEQUENCE [LARGE SCALE GENOMIC DNA]</scope>
    <source>
        <strain evidence="2 3">ATCC 30569</strain>
    </source>
</reference>
<evidence type="ECO:0000313" key="3">
    <source>
        <dbReference type="Proteomes" id="UP000816034"/>
    </source>
</evidence>
<dbReference type="Proteomes" id="UP000816034">
    <property type="component" value="Unassembled WGS sequence"/>
</dbReference>
<keyword evidence="3" id="KW-1185">Reference proteome</keyword>
<gene>
    <name evidence="2" type="ORF">C9374_008185</name>
</gene>
<evidence type="ECO:0000313" key="2">
    <source>
        <dbReference type="EMBL" id="KAG2378546.1"/>
    </source>
</evidence>
<dbReference type="EMBL" id="PYSW02000032">
    <property type="protein sequence ID" value="KAG2378546.1"/>
    <property type="molecule type" value="Genomic_DNA"/>
</dbReference>
<dbReference type="RefSeq" id="XP_044545808.1">
    <property type="nucleotide sequence ID" value="XM_044698233.1"/>
</dbReference>
<dbReference type="InterPro" id="IPR025886">
    <property type="entry name" value="PP2-like"/>
</dbReference>